<dbReference type="OrthoDB" id="6970162at2"/>
<proteinExistence type="predicted"/>
<evidence type="ECO:0000313" key="2">
    <source>
        <dbReference type="EMBL" id="ALZ84322.1"/>
    </source>
</evidence>
<gene>
    <name evidence="2" type="ORF">APT59_08925</name>
</gene>
<evidence type="ECO:0000256" key="1">
    <source>
        <dbReference type="SAM" id="SignalP"/>
    </source>
</evidence>
<keyword evidence="1" id="KW-0732">Signal</keyword>
<dbReference type="AlphaFoldDB" id="A0A0U4WGG9"/>
<dbReference type="EMBL" id="CP013987">
    <property type="protein sequence ID" value="ALZ84322.1"/>
    <property type="molecule type" value="Genomic_DNA"/>
</dbReference>
<evidence type="ECO:0008006" key="4">
    <source>
        <dbReference type="Google" id="ProtNLM"/>
    </source>
</evidence>
<organism evidence="2 3">
    <name type="scientific">Pseudomonas oryzihabitans</name>
    <dbReference type="NCBI Taxonomy" id="47885"/>
    <lineage>
        <taxon>Bacteria</taxon>
        <taxon>Pseudomonadati</taxon>
        <taxon>Pseudomonadota</taxon>
        <taxon>Gammaproteobacteria</taxon>
        <taxon>Pseudomonadales</taxon>
        <taxon>Pseudomonadaceae</taxon>
        <taxon>Pseudomonas</taxon>
    </lineage>
</organism>
<sequence length="120" mass="12282">MSGNSTRKLLVLTAGFGLLVVAAVATTHKSDSTGSEPAVVATTAPPVAAHAPTTGTHPVAEEHKQDLQSFLAQASLTPCGVSIPATISDPACRDAVATHARHAGYDDAEITAYLDAHRAR</sequence>
<dbReference type="KEGG" id="por:APT59_08925"/>
<feature type="signal peptide" evidence="1">
    <location>
        <begin position="1"/>
        <end position="25"/>
    </location>
</feature>
<accession>A0A0U4WGG9</accession>
<dbReference type="Proteomes" id="UP000064137">
    <property type="component" value="Chromosome"/>
</dbReference>
<dbReference type="RefSeq" id="WP_059314519.1">
    <property type="nucleotide sequence ID" value="NZ_CP013987.1"/>
</dbReference>
<feature type="chain" id="PRO_5006853394" description="DUF4148 domain-containing protein" evidence="1">
    <location>
        <begin position="26"/>
        <end position="120"/>
    </location>
</feature>
<name>A0A0U4WGG9_9PSED</name>
<protein>
    <recommendedName>
        <fullName evidence="4">DUF4148 domain-containing protein</fullName>
    </recommendedName>
</protein>
<evidence type="ECO:0000313" key="3">
    <source>
        <dbReference type="Proteomes" id="UP000064137"/>
    </source>
</evidence>
<reference evidence="2 3" key="1">
    <citation type="submission" date="2016-01" db="EMBL/GenBank/DDBJ databases">
        <title>Annotation of Pseudomonas oryzihabitans USDA-ARS-USMARC-56511.</title>
        <authorList>
            <person name="Harhay G.P."/>
            <person name="Harhay D.M."/>
            <person name="Smith T.P.L."/>
            <person name="Bono J.L."/>
            <person name="Heaton M.P."/>
            <person name="Clawson M.L."/>
            <person name="Chitko-Mckown C.G."/>
            <person name="Capik S.F."/>
            <person name="DeDonder K.D."/>
            <person name="Apley M.D."/>
            <person name="Lubbers B.V."/>
            <person name="White B.J."/>
            <person name="Larson R.L."/>
        </authorList>
    </citation>
    <scope>NUCLEOTIDE SEQUENCE [LARGE SCALE GENOMIC DNA]</scope>
    <source>
        <strain evidence="2 3">USDA-ARS-USMARC-56511</strain>
    </source>
</reference>